<evidence type="ECO:0000256" key="6">
    <source>
        <dbReference type="RuleBase" id="RU000454"/>
    </source>
</evidence>
<dbReference type="PROSITE" id="PS00141">
    <property type="entry name" value="ASP_PROTEASE"/>
    <property type="match status" value="1"/>
</dbReference>
<feature type="region of interest" description="Disordered" evidence="7">
    <location>
        <begin position="85"/>
        <end position="112"/>
    </location>
</feature>
<keyword evidence="3 6" id="KW-0064">Aspartyl protease</keyword>
<dbReference type="PANTHER" id="PTHR47966">
    <property type="entry name" value="BETA-SITE APP-CLEAVING ENZYME, ISOFORM A-RELATED"/>
    <property type="match status" value="1"/>
</dbReference>
<dbReference type="FunCoup" id="G7DVM9">
    <property type="interactions" value="38"/>
</dbReference>
<dbReference type="Proteomes" id="UP000009131">
    <property type="component" value="Unassembled WGS sequence"/>
</dbReference>
<feature type="signal peptide" evidence="8">
    <location>
        <begin position="1"/>
        <end position="21"/>
    </location>
</feature>
<evidence type="ECO:0000313" key="11">
    <source>
        <dbReference type="Proteomes" id="UP000009131"/>
    </source>
</evidence>
<dbReference type="RefSeq" id="XP_014568097.1">
    <property type="nucleotide sequence ID" value="XM_014712611.1"/>
</dbReference>
<dbReference type="PRINTS" id="PR00792">
    <property type="entry name" value="PEPSIN"/>
</dbReference>
<dbReference type="GO" id="GO:0004190">
    <property type="term" value="F:aspartic-type endopeptidase activity"/>
    <property type="evidence" value="ECO:0007669"/>
    <property type="project" value="UniProtKB-KW"/>
</dbReference>
<feature type="domain" description="Peptidase A1" evidence="9">
    <location>
        <begin position="122"/>
        <end position="443"/>
    </location>
</feature>
<feature type="compositionally biased region" description="Basic and acidic residues" evidence="7">
    <location>
        <begin position="90"/>
        <end position="100"/>
    </location>
</feature>
<dbReference type="PROSITE" id="PS51767">
    <property type="entry name" value="PEPTIDASE_A1"/>
    <property type="match status" value="1"/>
</dbReference>
<dbReference type="HOGENOM" id="CLU_013253_1_4_1"/>
<dbReference type="eggNOG" id="KOG1339">
    <property type="taxonomic scope" value="Eukaryota"/>
</dbReference>
<dbReference type="CDD" id="cd05471">
    <property type="entry name" value="pepsin_like"/>
    <property type="match status" value="1"/>
</dbReference>
<dbReference type="PANTHER" id="PTHR47966:SF51">
    <property type="entry name" value="BETA-SITE APP-CLEAVING ENZYME, ISOFORM A-RELATED"/>
    <property type="match status" value="1"/>
</dbReference>
<dbReference type="Pfam" id="PF00026">
    <property type="entry name" value="Asp"/>
    <property type="match status" value="1"/>
</dbReference>
<dbReference type="InterPro" id="IPR033121">
    <property type="entry name" value="PEPTIDASE_A1"/>
</dbReference>
<dbReference type="InterPro" id="IPR001461">
    <property type="entry name" value="Aspartic_peptidase_A1"/>
</dbReference>
<dbReference type="AlphaFoldDB" id="G7DVM9"/>
<proteinExistence type="inferred from homology"/>
<dbReference type="FunFam" id="2.40.70.10:FF:000115">
    <property type="entry name" value="Lysosomal aspartic protease"/>
    <property type="match status" value="1"/>
</dbReference>
<dbReference type="InterPro" id="IPR034164">
    <property type="entry name" value="Pepsin-like_dom"/>
</dbReference>
<dbReference type="InParanoid" id="G7DVM9"/>
<reference evidence="10 11" key="2">
    <citation type="journal article" date="2012" name="Open Biol.">
        <title>Characteristics of nucleosomes and linker DNA regions on the genome of the basidiomycete Mixia osmundae revealed by mono- and dinucleosome mapping.</title>
        <authorList>
            <person name="Nishida H."/>
            <person name="Kondo S."/>
            <person name="Matsumoto T."/>
            <person name="Suzuki Y."/>
            <person name="Yoshikawa H."/>
            <person name="Taylor T.D."/>
            <person name="Sugiyama J."/>
        </authorList>
    </citation>
    <scope>NUCLEOTIDE SEQUENCE [LARGE SCALE GENOMIC DNA]</scope>
    <source>
        <strain evidence="11">CBS 9802 / IAM 14324 / JCM 22182 / KY 12970</strain>
    </source>
</reference>
<evidence type="ECO:0000313" key="10">
    <source>
        <dbReference type="EMBL" id="GAA94639.1"/>
    </source>
</evidence>
<keyword evidence="4 6" id="KW-0378">Hydrolase</keyword>
<evidence type="ECO:0000256" key="2">
    <source>
        <dbReference type="ARBA" id="ARBA00022670"/>
    </source>
</evidence>
<dbReference type="Gene3D" id="2.40.70.10">
    <property type="entry name" value="Acid Proteases"/>
    <property type="match status" value="2"/>
</dbReference>
<dbReference type="GO" id="GO:0006508">
    <property type="term" value="P:proteolysis"/>
    <property type="evidence" value="ECO:0007669"/>
    <property type="project" value="UniProtKB-KW"/>
</dbReference>
<evidence type="ECO:0000256" key="4">
    <source>
        <dbReference type="ARBA" id="ARBA00022801"/>
    </source>
</evidence>
<comment type="similarity">
    <text evidence="1 6">Belongs to the peptidase A1 family.</text>
</comment>
<dbReference type="OrthoDB" id="2747330at2759"/>
<evidence type="ECO:0000256" key="3">
    <source>
        <dbReference type="ARBA" id="ARBA00022750"/>
    </source>
</evidence>
<evidence type="ECO:0000256" key="8">
    <source>
        <dbReference type="SAM" id="SignalP"/>
    </source>
</evidence>
<keyword evidence="11" id="KW-1185">Reference proteome</keyword>
<evidence type="ECO:0000256" key="7">
    <source>
        <dbReference type="SAM" id="MobiDB-lite"/>
    </source>
</evidence>
<reference evidence="10 11" key="1">
    <citation type="journal article" date="2011" name="J. Gen. Appl. Microbiol.">
        <title>Draft genome sequencing of the enigmatic basidiomycete Mixia osmundae.</title>
        <authorList>
            <person name="Nishida H."/>
            <person name="Nagatsuka Y."/>
            <person name="Sugiyama J."/>
        </authorList>
    </citation>
    <scope>NUCLEOTIDE SEQUENCE [LARGE SCALE GENOMIC DNA]</scope>
    <source>
        <strain evidence="11">CBS 9802 / IAM 14324 / JCM 22182 / KY 12970</strain>
    </source>
</reference>
<protein>
    <recommendedName>
        <fullName evidence="9">Peptidase A1 domain-containing protein</fullName>
    </recommendedName>
</protein>
<keyword evidence="8" id="KW-0732">Signal</keyword>
<comment type="caution">
    <text evidence="10">The sequence shown here is derived from an EMBL/GenBank/DDBJ whole genome shotgun (WGS) entry which is preliminary data.</text>
</comment>
<dbReference type="InterPro" id="IPR001969">
    <property type="entry name" value="Aspartic_peptidase_AS"/>
</dbReference>
<dbReference type="SUPFAM" id="SSF50630">
    <property type="entry name" value="Acid proteases"/>
    <property type="match status" value="1"/>
</dbReference>
<dbReference type="InterPro" id="IPR021109">
    <property type="entry name" value="Peptidase_aspartic_dom_sf"/>
</dbReference>
<evidence type="ECO:0000256" key="1">
    <source>
        <dbReference type="ARBA" id="ARBA00007447"/>
    </source>
</evidence>
<organism evidence="10 11">
    <name type="scientific">Mixia osmundae (strain CBS 9802 / IAM 14324 / JCM 22182 / KY 12970)</name>
    <dbReference type="NCBI Taxonomy" id="764103"/>
    <lineage>
        <taxon>Eukaryota</taxon>
        <taxon>Fungi</taxon>
        <taxon>Dikarya</taxon>
        <taxon>Basidiomycota</taxon>
        <taxon>Pucciniomycotina</taxon>
        <taxon>Mixiomycetes</taxon>
        <taxon>Mixiales</taxon>
        <taxon>Mixiaceae</taxon>
        <taxon>Mixia</taxon>
    </lineage>
</organism>
<accession>G7DVM9</accession>
<name>G7DVM9_MIXOS</name>
<gene>
    <name evidence="10" type="primary">Mo01292</name>
    <name evidence="10" type="ORF">E5Q_01292</name>
</gene>
<feature type="chain" id="PRO_5009955528" description="Peptidase A1 domain-containing protein" evidence="8">
    <location>
        <begin position="22"/>
        <end position="622"/>
    </location>
</feature>
<keyword evidence="2 6" id="KW-0645">Protease</keyword>
<evidence type="ECO:0000259" key="9">
    <source>
        <dbReference type="PROSITE" id="PS51767"/>
    </source>
</evidence>
<sequence>MASTMLLNTLVALTALSSASAAPKPVPNADALYPQGYKLHTKRATTKFTDENGLFSSALLQEDMDRVAKKYSRANERYVINLASSTPTKRSAEPARERLAKRASSAQEPLSDYVSGGLDTQYFGTVAIGTPAQDFQIDFDTGSADLWVPSSQSASSHTKFVSTASSTYKNLNTPWEIQYGTGATEGFLATDDVAVAGLTVTNQVWALANTTASIFEKTPADGIMGMGFSTIAQSGAPTYFENLMSQNVVSEPYFAFFLGRASDVSSSAATRSGTVNNVGELCLGCTDSSRYTGSFTYAPVQIKGYWEVLCDGIAVNGNLVSDTRAAAAIDTGTTIAYFPTEIVDAVFSSSSLQAQSLGQGQYAIPCTSSATFGISFGGTVFEINSADVNLGIVDSSGQYCAIGIIGQDQTDQEGNALAIVGDLVLKSVYTVYDYSNGGRVGFANAVSLGSGSTSTRAVASNQASSVVETTLPGATGATSSSTSISSPIVPIITSSSIIASPSLLNTSTSSIMTSTTSSTSTSTSTTSTSMLFRIKHWRYWRSYTHEHFCRSHRHGDPHRRINALFGQLIGRTDHRTTAQPQQEAQSWLLLIGIAIDERSNHALTRPCANSKNKSRQTAIGRC</sequence>
<dbReference type="EMBL" id="BABT02000044">
    <property type="protein sequence ID" value="GAA94639.1"/>
    <property type="molecule type" value="Genomic_DNA"/>
</dbReference>
<dbReference type="OMA" id="KRWAILP"/>
<evidence type="ECO:0000256" key="5">
    <source>
        <dbReference type="PIRSR" id="PIRSR601461-1"/>
    </source>
</evidence>
<feature type="active site" evidence="5">
    <location>
        <position position="330"/>
    </location>
</feature>
<feature type="active site" evidence="5">
    <location>
        <position position="140"/>
    </location>
</feature>